<accession>A0A413Z020</accession>
<evidence type="ECO:0000256" key="3">
    <source>
        <dbReference type="ARBA" id="ARBA00023125"/>
    </source>
</evidence>
<dbReference type="RefSeq" id="WP_118009952.1">
    <property type="nucleotide sequence ID" value="NZ_CABJMX010000004.1"/>
</dbReference>
<dbReference type="SUPFAM" id="SSF46785">
    <property type="entry name" value="Winged helix' DNA-binding domain"/>
    <property type="match status" value="1"/>
</dbReference>
<evidence type="ECO:0000313" key="5">
    <source>
        <dbReference type="EMBL" id="RHC14638.1"/>
    </source>
</evidence>
<keyword evidence="2" id="KW-0805">Transcription regulation</keyword>
<evidence type="ECO:0000256" key="1">
    <source>
        <dbReference type="ARBA" id="ARBA00011046"/>
    </source>
</evidence>
<dbReference type="GO" id="GO:0045892">
    <property type="term" value="P:negative regulation of DNA-templated transcription"/>
    <property type="evidence" value="ECO:0007669"/>
    <property type="project" value="InterPro"/>
</dbReference>
<evidence type="ECO:0000256" key="2">
    <source>
        <dbReference type="ARBA" id="ARBA00023015"/>
    </source>
</evidence>
<reference evidence="5 6" key="1">
    <citation type="submission" date="2018-08" db="EMBL/GenBank/DDBJ databases">
        <title>A genome reference for cultivated species of the human gut microbiota.</title>
        <authorList>
            <person name="Zou Y."/>
            <person name="Xue W."/>
            <person name="Luo G."/>
        </authorList>
    </citation>
    <scope>NUCLEOTIDE SEQUENCE [LARGE SCALE GENOMIC DNA]</scope>
    <source>
        <strain evidence="5 6">AM37-3BH</strain>
    </source>
</reference>
<dbReference type="EMBL" id="QSHM01000002">
    <property type="protein sequence ID" value="RHC14638.1"/>
    <property type="molecule type" value="Genomic_DNA"/>
</dbReference>
<name>A0A413Z020_9FIRM</name>
<evidence type="ECO:0000256" key="4">
    <source>
        <dbReference type="ARBA" id="ARBA00023163"/>
    </source>
</evidence>
<dbReference type="InterPro" id="IPR005650">
    <property type="entry name" value="BlaI_family"/>
</dbReference>
<dbReference type="Gene3D" id="1.10.4040.10">
    <property type="entry name" value="Penicillinase repressor domain"/>
    <property type="match status" value="1"/>
</dbReference>
<dbReference type="InterPro" id="IPR036388">
    <property type="entry name" value="WH-like_DNA-bd_sf"/>
</dbReference>
<dbReference type="PIRSF" id="PIRSF019455">
    <property type="entry name" value="CopR_AtkY"/>
    <property type="match status" value="1"/>
</dbReference>
<dbReference type="InterPro" id="IPR036390">
    <property type="entry name" value="WH_DNA-bd_sf"/>
</dbReference>
<dbReference type="Gene3D" id="1.10.10.10">
    <property type="entry name" value="Winged helix-like DNA-binding domain superfamily/Winged helix DNA-binding domain"/>
    <property type="match status" value="1"/>
</dbReference>
<comment type="caution">
    <text evidence="5">The sequence shown here is derived from an EMBL/GenBank/DDBJ whole genome shotgun (WGS) entry which is preliminary data.</text>
</comment>
<comment type="similarity">
    <text evidence="1">Belongs to the BlaI transcriptional regulatory family.</text>
</comment>
<keyword evidence="3" id="KW-0238">DNA-binding</keyword>
<proteinExistence type="inferred from homology"/>
<evidence type="ECO:0000313" key="6">
    <source>
        <dbReference type="Proteomes" id="UP000285844"/>
    </source>
</evidence>
<dbReference type="Pfam" id="PF03965">
    <property type="entry name" value="Penicillinase_R"/>
    <property type="match status" value="1"/>
</dbReference>
<dbReference type="GO" id="GO:0003677">
    <property type="term" value="F:DNA binding"/>
    <property type="evidence" value="ECO:0007669"/>
    <property type="project" value="UniProtKB-KW"/>
</dbReference>
<organism evidence="5 6">
    <name type="scientific">Lachnospira eligens</name>
    <dbReference type="NCBI Taxonomy" id="39485"/>
    <lineage>
        <taxon>Bacteria</taxon>
        <taxon>Bacillati</taxon>
        <taxon>Bacillota</taxon>
        <taxon>Clostridia</taxon>
        <taxon>Lachnospirales</taxon>
        <taxon>Lachnospiraceae</taxon>
        <taxon>Lachnospira</taxon>
    </lineage>
</organism>
<dbReference type="AlphaFoldDB" id="A0A413Z020"/>
<sequence>MTLNKSEWTIMEKLWEQPYTMMQLYHMLEEETGWSKSTVVTMLGRMVDKGLIAYSEGGRAREYYPLVKKEDVALSETKSLLDRVFKGSVNMMMSTLVKSNELSKDEINELQAILKKAGEKAD</sequence>
<dbReference type="Proteomes" id="UP000285844">
    <property type="component" value="Unassembled WGS sequence"/>
</dbReference>
<keyword evidence="4" id="KW-0804">Transcription</keyword>
<protein>
    <submittedName>
        <fullName evidence="5">BlaI/MecI/CopY family transcriptional regulator</fullName>
    </submittedName>
</protein>
<gene>
    <name evidence="5" type="ORF">DW858_02080</name>
</gene>